<keyword evidence="2" id="KW-0472">Membrane</keyword>
<sequence>MATDVSESTGYGPNFEMSTLGYIVAVLIAILLLPLLPVVVVGYVLYRVLSTDDDERSRRGWKRNFGGAGDSS</sequence>
<keyword evidence="4" id="KW-1185">Reference proteome</keyword>
<dbReference type="InterPro" id="IPR055957">
    <property type="entry name" value="DUF7535"/>
</dbReference>
<reference evidence="4" key="1">
    <citation type="submission" date="2016-10" db="EMBL/GenBank/DDBJ databases">
        <authorList>
            <person name="Varghese N."/>
            <person name="Submissions S."/>
        </authorList>
    </citation>
    <scope>NUCLEOTIDE SEQUENCE [LARGE SCALE GENOMIC DNA]</scope>
    <source>
        <strain evidence="4">DSM 22427</strain>
    </source>
</reference>
<evidence type="ECO:0000256" key="1">
    <source>
        <dbReference type="SAM" id="MobiDB-lite"/>
    </source>
</evidence>
<evidence type="ECO:0000313" key="4">
    <source>
        <dbReference type="Proteomes" id="UP000199199"/>
    </source>
</evidence>
<dbReference type="Pfam" id="PF24379">
    <property type="entry name" value="DUF7535"/>
    <property type="match status" value="1"/>
</dbReference>
<evidence type="ECO:0000313" key="3">
    <source>
        <dbReference type="EMBL" id="SFS55294.1"/>
    </source>
</evidence>
<feature type="region of interest" description="Disordered" evidence="1">
    <location>
        <begin position="52"/>
        <end position="72"/>
    </location>
</feature>
<name>A0A1I6QSC5_9EURY</name>
<protein>
    <submittedName>
        <fullName evidence="3">Uncharacterized protein</fullName>
    </submittedName>
</protein>
<accession>A0A1I6QSC5</accession>
<gene>
    <name evidence="3" type="ORF">SAMN04488556_1504</name>
</gene>
<proteinExistence type="predicted"/>
<dbReference type="RefSeq" id="WP_092903121.1">
    <property type="nucleotide sequence ID" value="NZ_FOZS01000001.1"/>
</dbReference>
<feature type="transmembrane region" description="Helical" evidence="2">
    <location>
        <begin position="20"/>
        <end position="49"/>
    </location>
</feature>
<keyword evidence="2" id="KW-1133">Transmembrane helix</keyword>
<evidence type="ECO:0000256" key="2">
    <source>
        <dbReference type="SAM" id="Phobius"/>
    </source>
</evidence>
<dbReference type="Proteomes" id="UP000199199">
    <property type="component" value="Unassembled WGS sequence"/>
</dbReference>
<keyword evidence="2" id="KW-0812">Transmembrane</keyword>
<dbReference type="EMBL" id="FOZS01000001">
    <property type="protein sequence ID" value="SFS55294.1"/>
    <property type="molecule type" value="Genomic_DNA"/>
</dbReference>
<dbReference type="AlphaFoldDB" id="A0A1I6QSC5"/>
<organism evidence="3 4">
    <name type="scientific">Halostagnicola kamekurae</name>
    <dbReference type="NCBI Taxonomy" id="619731"/>
    <lineage>
        <taxon>Archaea</taxon>
        <taxon>Methanobacteriati</taxon>
        <taxon>Methanobacteriota</taxon>
        <taxon>Stenosarchaea group</taxon>
        <taxon>Halobacteria</taxon>
        <taxon>Halobacteriales</taxon>
        <taxon>Natrialbaceae</taxon>
        <taxon>Halostagnicola</taxon>
    </lineage>
</organism>